<sequence length="359" mass="39575">MPLFFQAPRIFRILPWLLLPLFSAPVLAVKVSGLYQSEVPVAGQEAEQRNEAIIQALSLVLTKVSGSRSIANRPELAGALAQAPRYVQQYRYRLDDSRESAPEAQPQRYLEVAFDPRAVDNLLRQHRLPVWGDNRPGGLVWLGEQGRGGRRLLGSEDNAWTLLAESARARGLALITPLMDLEDQARLQVADLWGDFESNIRQASLRYGSDYILTGRLEAVSATLWRSSWRLYQGEQVAAWNNDGGGREELLRQGVAYAADLLASRYAPAASDSGLSRLRLRVAGISDFRDFTAVERFLVSQSGVERVDLDAAEAEAATFLLQVRGAQSLEQGLGLGGLLSPDEAVAEGGPLADLYYRLR</sequence>
<dbReference type="Proteomes" id="UP000250928">
    <property type="component" value="Unassembled WGS sequence"/>
</dbReference>
<gene>
    <name evidence="1" type="ORF">C3L24_08240</name>
</gene>
<dbReference type="InterPro" id="IPR018642">
    <property type="entry name" value="DUF2066"/>
</dbReference>
<dbReference type="AlphaFoldDB" id="A0A6N4DQE3"/>
<name>A0A6N4DQE3_9GAMM</name>
<evidence type="ECO:0000313" key="1">
    <source>
        <dbReference type="EMBL" id="PUE01254.1"/>
    </source>
</evidence>
<protein>
    <submittedName>
        <fullName evidence="1">DUF2066 domain-containing protein</fullName>
    </submittedName>
</protein>
<accession>A0A6N4DQE3</accession>
<evidence type="ECO:0000313" key="2">
    <source>
        <dbReference type="Proteomes" id="UP000250928"/>
    </source>
</evidence>
<comment type="caution">
    <text evidence="1">The sequence shown here is derived from an EMBL/GenBank/DDBJ whole genome shotgun (WGS) entry which is preliminary data.</text>
</comment>
<proteinExistence type="predicted"/>
<organism evidence="1 2">
    <name type="scientific">Candidatus Sedimenticola endophacoides</name>
    <dbReference type="NCBI Taxonomy" id="2548426"/>
    <lineage>
        <taxon>Bacteria</taxon>
        <taxon>Pseudomonadati</taxon>
        <taxon>Pseudomonadota</taxon>
        <taxon>Gammaproteobacteria</taxon>
        <taxon>Chromatiales</taxon>
        <taxon>Sedimenticolaceae</taxon>
        <taxon>Sedimenticola</taxon>
    </lineage>
</organism>
<dbReference type="Pfam" id="PF09839">
    <property type="entry name" value="DUF2066"/>
    <property type="match status" value="1"/>
</dbReference>
<reference evidence="1 2" key="1">
    <citation type="submission" date="2018-01" db="EMBL/GenBank/DDBJ databases">
        <title>Novel co-symbiosis in the lucinid bivalve Phacoides pectinatus.</title>
        <authorList>
            <person name="Lim S.J."/>
            <person name="Davis B.G."/>
            <person name="Gill D.E."/>
            <person name="Engel A.S."/>
            <person name="Anderson L.C."/>
            <person name="Campbell B.J."/>
        </authorList>
    </citation>
    <scope>NUCLEOTIDE SEQUENCE [LARGE SCALE GENOMIC DNA]</scope>
    <source>
        <strain evidence="1">N3_P5</strain>
    </source>
</reference>
<dbReference type="EMBL" id="PQCO01000204">
    <property type="protein sequence ID" value="PUE01254.1"/>
    <property type="molecule type" value="Genomic_DNA"/>
</dbReference>